<reference evidence="1" key="1">
    <citation type="submission" date="2022-11" db="EMBL/GenBank/DDBJ databases">
        <title>Centuries of genome instability and evolution in soft-shell clam transmissible cancer (bioRxiv).</title>
        <authorList>
            <person name="Hart S.F.M."/>
            <person name="Yonemitsu M.A."/>
            <person name="Giersch R.M."/>
            <person name="Beal B.F."/>
            <person name="Arriagada G."/>
            <person name="Davis B.W."/>
            <person name="Ostrander E.A."/>
            <person name="Goff S.P."/>
            <person name="Metzger M.J."/>
        </authorList>
    </citation>
    <scope>NUCLEOTIDE SEQUENCE</scope>
    <source>
        <strain evidence="1">MELC-2E11</strain>
        <tissue evidence="1">Siphon/mantle</tissue>
    </source>
</reference>
<protein>
    <submittedName>
        <fullName evidence="1">Uncharacterized protein</fullName>
    </submittedName>
</protein>
<evidence type="ECO:0000313" key="1">
    <source>
        <dbReference type="EMBL" id="WAR17548.1"/>
    </source>
</evidence>
<keyword evidence="2" id="KW-1185">Reference proteome</keyword>
<dbReference type="Proteomes" id="UP001164746">
    <property type="component" value="Chromosome 10"/>
</dbReference>
<organism evidence="1 2">
    <name type="scientific">Mya arenaria</name>
    <name type="common">Soft-shell clam</name>
    <dbReference type="NCBI Taxonomy" id="6604"/>
    <lineage>
        <taxon>Eukaryota</taxon>
        <taxon>Metazoa</taxon>
        <taxon>Spiralia</taxon>
        <taxon>Lophotrochozoa</taxon>
        <taxon>Mollusca</taxon>
        <taxon>Bivalvia</taxon>
        <taxon>Autobranchia</taxon>
        <taxon>Heteroconchia</taxon>
        <taxon>Euheterodonta</taxon>
        <taxon>Imparidentia</taxon>
        <taxon>Neoheterodontei</taxon>
        <taxon>Myida</taxon>
        <taxon>Myoidea</taxon>
        <taxon>Myidae</taxon>
        <taxon>Mya</taxon>
    </lineage>
</organism>
<dbReference type="EMBL" id="CP111021">
    <property type="protein sequence ID" value="WAR17548.1"/>
    <property type="molecule type" value="Genomic_DNA"/>
</dbReference>
<evidence type="ECO:0000313" key="2">
    <source>
        <dbReference type="Proteomes" id="UP001164746"/>
    </source>
</evidence>
<sequence>FNGTKCMHVQVRDIGRKQRHASNLEVTDDELNQWFGDMRALLNVVPHHVAANSNAHEAEDQLNKLKLDQLHIERTDILAAIKDVVTSFEKQLKEVLLMHHSKTNSTLSLGPFFSPGDSRLKDFYVPPRLSKILTQMTCDQKGQLEYKTQTITSLDPLFTLNDTKQFTIITANA</sequence>
<accession>A0ABY7F5V1</accession>
<feature type="non-terminal residue" evidence="1">
    <location>
        <position position="173"/>
    </location>
</feature>
<proteinExistence type="predicted"/>
<feature type="non-terminal residue" evidence="1">
    <location>
        <position position="1"/>
    </location>
</feature>
<gene>
    <name evidence="1" type="ORF">MAR_032142</name>
</gene>
<name>A0ABY7F5V1_MYAAR</name>